<dbReference type="Proteomes" id="UP000557717">
    <property type="component" value="Unassembled WGS sequence"/>
</dbReference>
<dbReference type="RefSeq" id="WP_184018875.1">
    <property type="nucleotide sequence ID" value="NZ_JACHFD010000010.1"/>
</dbReference>
<dbReference type="AlphaFoldDB" id="A0A840VE20"/>
<proteinExistence type="predicted"/>
<accession>A0A840VE20</accession>
<sequence>MSSMAVVLVAASGCVQQRVEESVTEHARVEGNRYAQEVKAQSPFQTVEMRWSEADKLMEKRNPSFVAARSKYQEAKKKKPVVREMTEEIKGAVDLSIGDVFKPDALLESIRTPATQLPKQLASLGKIKNLSHEIEGNVWEDTVTSVDAEIEMRQERVKLHQMLRMGELIDRELSRVNSTSPPEGSDPKLVSAFDAWRGQLRNEREKWLGEIRNFFDAEYHDVHFVKDKSSFPTYDNVRQPDLTEWQRWCHLNRSKELVALLRKGHDSSAPAIPGTRIVQEKINDLVRSDKQAPAATLQTSSIRNEVRSLIQHWREMKDAQAQAEGLENQDSTPCFEDLDRINRRQQIFKLRQQEIQHASAVWLMDEDCWSAGAVCRR</sequence>
<gene>
    <name evidence="1" type="ORF">HNR46_002361</name>
</gene>
<protein>
    <submittedName>
        <fullName evidence="1">Uncharacterized protein</fullName>
    </submittedName>
</protein>
<evidence type="ECO:0000313" key="1">
    <source>
        <dbReference type="EMBL" id="MBB5352120.1"/>
    </source>
</evidence>
<evidence type="ECO:0000313" key="2">
    <source>
        <dbReference type="Proteomes" id="UP000557717"/>
    </source>
</evidence>
<organism evidence="1 2">
    <name type="scientific">Haloferula luteola</name>
    <dbReference type="NCBI Taxonomy" id="595692"/>
    <lineage>
        <taxon>Bacteria</taxon>
        <taxon>Pseudomonadati</taxon>
        <taxon>Verrucomicrobiota</taxon>
        <taxon>Verrucomicrobiia</taxon>
        <taxon>Verrucomicrobiales</taxon>
        <taxon>Verrucomicrobiaceae</taxon>
        <taxon>Haloferula</taxon>
    </lineage>
</organism>
<comment type="caution">
    <text evidence="1">The sequence shown here is derived from an EMBL/GenBank/DDBJ whole genome shotgun (WGS) entry which is preliminary data.</text>
</comment>
<keyword evidence="2" id="KW-1185">Reference proteome</keyword>
<name>A0A840VE20_9BACT</name>
<dbReference type="EMBL" id="JACHFD010000010">
    <property type="protein sequence ID" value="MBB5352120.1"/>
    <property type="molecule type" value="Genomic_DNA"/>
</dbReference>
<reference evidence="1 2" key="1">
    <citation type="submission" date="2020-08" db="EMBL/GenBank/DDBJ databases">
        <title>Genomic Encyclopedia of Type Strains, Phase IV (KMG-IV): sequencing the most valuable type-strain genomes for metagenomic binning, comparative biology and taxonomic classification.</title>
        <authorList>
            <person name="Goeker M."/>
        </authorList>
    </citation>
    <scope>NUCLEOTIDE SEQUENCE [LARGE SCALE GENOMIC DNA]</scope>
    <source>
        <strain evidence="1 2">YC6886</strain>
    </source>
</reference>